<gene>
    <name evidence="1" type="ORF">BST99_00185</name>
</gene>
<dbReference type="OrthoDB" id="650068at2"/>
<proteinExistence type="predicted"/>
<evidence type="ECO:0000313" key="1">
    <source>
        <dbReference type="EMBL" id="PQJ14376.1"/>
    </source>
</evidence>
<protein>
    <recommendedName>
        <fullName evidence="3">Outer membrane protein beta-barrel domain-containing protein</fullName>
    </recommendedName>
</protein>
<name>A0A2S7T4I9_9FLAO</name>
<reference evidence="2" key="1">
    <citation type="submission" date="2016-11" db="EMBL/GenBank/DDBJ databases">
        <title>Trade-off between light-utilization and light-protection in marine flavobacteria.</title>
        <authorList>
            <person name="Kumagai Y."/>
            <person name="Yoshizawa S."/>
            <person name="Kogure K."/>
        </authorList>
    </citation>
    <scope>NUCLEOTIDE SEQUENCE [LARGE SCALE GENOMIC DNA]</scope>
    <source>
        <strain evidence="2">SG-18</strain>
    </source>
</reference>
<dbReference type="AlphaFoldDB" id="A0A2S7T4I9"/>
<sequence>MTSNFGKNRFSVEPMIAISMKNIKPWSVGVFARYNLVEQDYFTLRVGVNPSVNFQVENYIQDGKEVELIQSRRYFGAEIAPLFTVMKKWRVGFYYLRANGFDEGPKNGHFFGFNTSISRVRLSRYFYFSMVPQIFHLRIDDSEGYYASARLSLHFSDSAFSLASTLNHSLKTELGPDYDLTWNLSLIYRMD</sequence>
<keyword evidence="2" id="KW-1185">Reference proteome</keyword>
<dbReference type="EMBL" id="MQVX01000001">
    <property type="protein sequence ID" value="PQJ14376.1"/>
    <property type="molecule type" value="Genomic_DNA"/>
</dbReference>
<dbReference type="RefSeq" id="WP_105000004.1">
    <property type="nucleotide sequence ID" value="NZ_MQVX01000001.1"/>
</dbReference>
<organism evidence="1 2">
    <name type="scientific">Aureicoccus marinus</name>
    <dbReference type="NCBI Taxonomy" id="754435"/>
    <lineage>
        <taxon>Bacteria</taxon>
        <taxon>Pseudomonadati</taxon>
        <taxon>Bacteroidota</taxon>
        <taxon>Flavobacteriia</taxon>
        <taxon>Flavobacteriales</taxon>
        <taxon>Flavobacteriaceae</taxon>
        <taxon>Aureicoccus</taxon>
    </lineage>
</organism>
<comment type="caution">
    <text evidence="1">The sequence shown here is derived from an EMBL/GenBank/DDBJ whole genome shotgun (WGS) entry which is preliminary data.</text>
</comment>
<dbReference type="Proteomes" id="UP000239366">
    <property type="component" value="Unassembled WGS sequence"/>
</dbReference>
<evidence type="ECO:0008006" key="3">
    <source>
        <dbReference type="Google" id="ProtNLM"/>
    </source>
</evidence>
<evidence type="ECO:0000313" key="2">
    <source>
        <dbReference type="Proteomes" id="UP000239366"/>
    </source>
</evidence>
<accession>A0A2S7T4I9</accession>